<evidence type="ECO:0000313" key="1">
    <source>
        <dbReference type="EMBL" id="KAF7495285.1"/>
    </source>
</evidence>
<dbReference type="Proteomes" id="UP000070412">
    <property type="component" value="Unassembled WGS sequence"/>
</dbReference>
<reference evidence="3" key="1">
    <citation type="journal article" date="2020" name="PLoS Negl. Trop. Dis.">
        <title>High-quality nuclear genome for Sarcoptes scabiei-A critical resource for a neglected parasite.</title>
        <authorList>
            <person name="Korhonen P.K."/>
            <person name="Gasser R.B."/>
            <person name="Ma G."/>
            <person name="Wang T."/>
            <person name="Stroehlein A.J."/>
            <person name="Young N.D."/>
            <person name="Ang C.S."/>
            <person name="Fernando D.D."/>
            <person name="Lu H.C."/>
            <person name="Taylor S."/>
            <person name="Reynolds S.L."/>
            <person name="Mofiz E."/>
            <person name="Najaraj S.H."/>
            <person name="Gowda H."/>
            <person name="Madugundu A."/>
            <person name="Renuse S."/>
            <person name="Holt D."/>
            <person name="Pandey A."/>
            <person name="Papenfuss A.T."/>
            <person name="Fischer K."/>
        </authorList>
    </citation>
    <scope>NUCLEOTIDE SEQUENCE [LARGE SCALE GENOMIC DNA]</scope>
</reference>
<sequence>MFDFDLNEERDFREEEERSRICAIENQTFLRRTLHLESFSMLSDRYYFEVNPNQTEIFEIQAKFLNQNYQENNPEKNYKFLQLRAKIIHKRGKILKLIYSQSSIDYLAILFESYQKNENIRIRIVSRPFNEDIDAIDLFSSDNYRLDGALFSSRSEIINRNTSKQSEMIEFRNLPKTIIEISYCRKSKNFLLIDGDQNRLIIYKYVEIEIDKKEDWIEIDFVRHLQIYLCWLPTKVSLLERFVCLLSHNYFVLFELNVEHYSTEITRIILGEERRMESLREKIESKCSINEECCIVYSCINLSKSIQLHSHGFHDIDDAGESIRLISNKQYPKSRYNLIVCGQLDSAFSKMISMISS</sequence>
<organism evidence="1">
    <name type="scientific">Sarcoptes scabiei</name>
    <name type="common">Itch mite</name>
    <name type="synonym">Acarus scabiei</name>
    <dbReference type="NCBI Taxonomy" id="52283"/>
    <lineage>
        <taxon>Eukaryota</taxon>
        <taxon>Metazoa</taxon>
        <taxon>Ecdysozoa</taxon>
        <taxon>Arthropoda</taxon>
        <taxon>Chelicerata</taxon>
        <taxon>Arachnida</taxon>
        <taxon>Acari</taxon>
        <taxon>Acariformes</taxon>
        <taxon>Sarcoptiformes</taxon>
        <taxon>Astigmata</taxon>
        <taxon>Psoroptidia</taxon>
        <taxon>Sarcoptoidea</taxon>
        <taxon>Sarcoptidae</taxon>
        <taxon>Sarcoptinae</taxon>
        <taxon>Sarcoptes</taxon>
    </lineage>
</organism>
<gene>
    <name evidence="1" type="ORF">SSS_6344</name>
</gene>
<dbReference type="AlphaFoldDB" id="A0A834VGU3"/>
<protein>
    <submittedName>
        <fullName evidence="1 2">Uncharacterized protein</fullName>
    </submittedName>
</protein>
<evidence type="ECO:0000313" key="2">
    <source>
        <dbReference type="EnsemblMetazoa" id="KAF7495285.1"/>
    </source>
</evidence>
<dbReference type="EnsemblMetazoa" id="SSS_6344s_mrna">
    <property type="protein sequence ID" value="KAF7495285.1"/>
    <property type="gene ID" value="SSS_6344"/>
</dbReference>
<proteinExistence type="predicted"/>
<keyword evidence="3" id="KW-1185">Reference proteome</keyword>
<name>A0A834VGU3_SARSC</name>
<evidence type="ECO:0000313" key="3">
    <source>
        <dbReference type="Proteomes" id="UP000070412"/>
    </source>
</evidence>
<reference evidence="1" key="2">
    <citation type="submission" date="2020-01" db="EMBL/GenBank/DDBJ databases">
        <authorList>
            <person name="Korhonen P.K.K."/>
            <person name="Guangxu M.G."/>
            <person name="Wang T.W."/>
            <person name="Stroehlein A.J.S."/>
            <person name="Young N.D."/>
            <person name="Ang C.-S.A."/>
            <person name="Fernando D.W.F."/>
            <person name="Lu H.L."/>
            <person name="Taylor S.T."/>
            <person name="Ehtesham M.E.M."/>
            <person name="Najaraj S.H.N."/>
            <person name="Harsha G.H.G."/>
            <person name="Madugundu A.M."/>
            <person name="Renuse S.R."/>
            <person name="Holt D.H."/>
            <person name="Pandey A.P."/>
            <person name="Papenfuss A.P."/>
            <person name="Gasser R.B.G."/>
            <person name="Fischer K.F."/>
        </authorList>
    </citation>
    <scope>NUCLEOTIDE SEQUENCE</scope>
    <source>
        <strain evidence="1">SSS_KF_BRIS2020</strain>
    </source>
</reference>
<dbReference type="EMBL" id="WVUK01000049">
    <property type="protein sequence ID" value="KAF7495285.1"/>
    <property type="molecule type" value="Genomic_DNA"/>
</dbReference>
<accession>A0A834VGU3</accession>
<reference evidence="2" key="3">
    <citation type="submission" date="2022-06" db="UniProtKB">
        <authorList>
            <consortium name="EnsemblMetazoa"/>
        </authorList>
    </citation>
    <scope>IDENTIFICATION</scope>
</reference>